<dbReference type="Proteomes" id="UP001153642">
    <property type="component" value="Unassembled WGS sequence"/>
</dbReference>
<dbReference type="RefSeq" id="WP_277898096.1">
    <property type="nucleotide sequence ID" value="NZ_JAPMUA010000001.1"/>
</dbReference>
<gene>
    <name evidence="2" type="ORF">OSR52_00475</name>
</gene>
<sequence>MNKSIFIVFLLMATQFTFSQVQDEDITEFKNELSENDMLLDVRTPKEYQEGYIKDAININVKSDDFVEKVSRLDKNANIYLYCKAGGRSAKASEKLAALGFKNIHNLDGGFDAWVNAGKQFVKE</sequence>
<dbReference type="PROSITE" id="PS50206">
    <property type="entry name" value="RHODANESE_3"/>
    <property type="match status" value="1"/>
</dbReference>
<dbReference type="Pfam" id="PF00581">
    <property type="entry name" value="Rhodanese"/>
    <property type="match status" value="1"/>
</dbReference>
<dbReference type="PANTHER" id="PTHR43031">
    <property type="entry name" value="FAD-DEPENDENT OXIDOREDUCTASE"/>
    <property type="match status" value="1"/>
</dbReference>
<dbReference type="InterPro" id="IPR001763">
    <property type="entry name" value="Rhodanese-like_dom"/>
</dbReference>
<organism evidence="2 3">
    <name type="scientific">Galbibacter pacificus</name>
    <dbReference type="NCBI Taxonomy" id="2996052"/>
    <lineage>
        <taxon>Bacteria</taxon>
        <taxon>Pseudomonadati</taxon>
        <taxon>Bacteroidota</taxon>
        <taxon>Flavobacteriia</taxon>
        <taxon>Flavobacteriales</taxon>
        <taxon>Flavobacteriaceae</taxon>
        <taxon>Galbibacter</taxon>
    </lineage>
</organism>
<comment type="caution">
    <text evidence="2">The sequence shown here is derived from an EMBL/GenBank/DDBJ whole genome shotgun (WGS) entry which is preliminary data.</text>
</comment>
<keyword evidence="3" id="KW-1185">Reference proteome</keyword>
<dbReference type="InterPro" id="IPR050229">
    <property type="entry name" value="GlpE_sulfurtransferase"/>
</dbReference>
<dbReference type="SMART" id="SM00450">
    <property type="entry name" value="RHOD"/>
    <property type="match status" value="1"/>
</dbReference>
<dbReference type="Gene3D" id="3.40.250.10">
    <property type="entry name" value="Rhodanese-like domain"/>
    <property type="match status" value="1"/>
</dbReference>
<dbReference type="PANTHER" id="PTHR43031:SF1">
    <property type="entry name" value="PYRIDINE NUCLEOTIDE-DISULPHIDE OXIDOREDUCTASE"/>
    <property type="match status" value="1"/>
</dbReference>
<feature type="domain" description="Rhodanese" evidence="1">
    <location>
        <begin position="33"/>
        <end position="123"/>
    </location>
</feature>
<dbReference type="EMBL" id="JAPMUA010000001">
    <property type="protein sequence ID" value="MDG3584323.1"/>
    <property type="molecule type" value="Genomic_DNA"/>
</dbReference>
<proteinExistence type="predicted"/>
<reference evidence="2" key="1">
    <citation type="submission" date="2022-11" db="EMBL/GenBank/DDBJ databases">
        <title>High-quality draft genome sequence of Galbibacter sp. strain CMA-7.</title>
        <authorList>
            <person name="Wei L."/>
            <person name="Dong C."/>
            <person name="Shao Z."/>
        </authorList>
    </citation>
    <scope>NUCLEOTIDE SEQUENCE</scope>
    <source>
        <strain evidence="2">CMA-7</strain>
    </source>
</reference>
<evidence type="ECO:0000313" key="2">
    <source>
        <dbReference type="EMBL" id="MDG3584323.1"/>
    </source>
</evidence>
<dbReference type="InterPro" id="IPR036873">
    <property type="entry name" value="Rhodanese-like_dom_sf"/>
</dbReference>
<accession>A0ABT6FM37</accession>
<dbReference type="CDD" id="cd00158">
    <property type="entry name" value="RHOD"/>
    <property type="match status" value="1"/>
</dbReference>
<evidence type="ECO:0000259" key="1">
    <source>
        <dbReference type="PROSITE" id="PS50206"/>
    </source>
</evidence>
<dbReference type="SUPFAM" id="SSF52821">
    <property type="entry name" value="Rhodanese/Cell cycle control phosphatase"/>
    <property type="match status" value="1"/>
</dbReference>
<name>A0ABT6FM37_9FLAO</name>
<protein>
    <submittedName>
        <fullName evidence="2">Rhodanese-like domain-containing protein</fullName>
    </submittedName>
</protein>
<evidence type="ECO:0000313" key="3">
    <source>
        <dbReference type="Proteomes" id="UP001153642"/>
    </source>
</evidence>